<name>A0ABS7VZ55_STROV</name>
<keyword evidence="3" id="KW-1185">Reference proteome</keyword>
<evidence type="ECO:0000313" key="2">
    <source>
        <dbReference type="EMBL" id="MBZ6150996.1"/>
    </source>
</evidence>
<reference evidence="2 3" key="1">
    <citation type="submission" date="2021-06" db="EMBL/GenBank/DDBJ databases">
        <title>Ecological speciation of a Streptomyces species isolated from different habitats and geographic origins.</title>
        <authorList>
            <person name="Wang J."/>
        </authorList>
    </citation>
    <scope>NUCLEOTIDE SEQUENCE [LARGE SCALE GENOMIC DNA]</scope>
    <source>
        <strain evidence="2 3">FXJ8.012</strain>
    </source>
</reference>
<dbReference type="Gene3D" id="3.40.50.300">
    <property type="entry name" value="P-loop containing nucleotide triphosphate hydrolases"/>
    <property type="match status" value="2"/>
</dbReference>
<keyword evidence="2" id="KW-0418">Kinase</keyword>
<evidence type="ECO:0000256" key="1">
    <source>
        <dbReference type="SAM" id="MobiDB-lite"/>
    </source>
</evidence>
<dbReference type="Proteomes" id="UP000758701">
    <property type="component" value="Unassembled WGS sequence"/>
</dbReference>
<evidence type="ECO:0000313" key="3">
    <source>
        <dbReference type="Proteomes" id="UP000758701"/>
    </source>
</evidence>
<organism evidence="2 3">
    <name type="scientific">Streptomyces olivaceus</name>
    <dbReference type="NCBI Taxonomy" id="47716"/>
    <lineage>
        <taxon>Bacteria</taxon>
        <taxon>Bacillati</taxon>
        <taxon>Actinomycetota</taxon>
        <taxon>Actinomycetes</taxon>
        <taxon>Kitasatosporales</taxon>
        <taxon>Streptomycetaceae</taxon>
        <taxon>Streptomyces</taxon>
    </lineage>
</organism>
<feature type="compositionally biased region" description="Basic and acidic residues" evidence="1">
    <location>
        <begin position="227"/>
        <end position="238"/>
    </location>
</feature>
<dbReference type="SUPFAM" id="SSF52540">
    <property type="entry name" value="P-loop containing nucleoside triphosphate hydrolases"/>
    <property type="match status" value="1"/>
</dbReference>
<feature type="region of interest" description="Disordered" evidence="1">
    <location>
        <begin position="226"/>
        <end position="248"/>
    </location>
</feature>
<accession>A0ABS7VZ55</accession>
<dbReference type="PANTHER" id="PTHR10285">
    <property type="entry name" value="URIDINE KINASE"/>
    <property type="match status" value="1"/>
</dbReference>
<dbReference type="NCBIfam" id="NF006743">
    <property type="entry name" value="PRK09270.1-2"/>
    <property type="match status" value="1"/>
</dbReference>
<sequence>MPPPSPRPAFDDLLARARALAAGGGQGGGQGGVRRAVLGIAGSPGAGKSTLAERLVRELNAGGEPWVAHVPMDGFHLADVELDRLGRRDRKGAPDTFDAAGYAALLGRLREEAYGETVYAPGFERVLEQPLAGAVPVPPAARLVVTEGNYLLLEDGAWPRVRALLDEVWFCELAEPERLRRLVARHERFGKSPEQAHAWAHGPDGRNAGVVAATRHRADLVVAGEVLDGRGDPDDRGTGHPGTGHRSA</sequence>
<dbReference type="GO" id="GO:0016301">
    <property type="term" value="F:kinase activity"/>
    <property type="evidence" value="ECO:0007669"/>
    <property type="project" value="UniProtKB-KW"/>
</dbReference>
<keyword evidence="2" id="KW-0808">Transferase</keyword>
<gene>
    <name evidence="2" type="ORF">KVH32_07400</name>
</gene>
<proteinExistence type="predicted"/>
<protein>
    <submittedName>
        <fullName evidence="2">Nucleoside/nucleotide kinase family protein</fullName>
    </submittedName>
</protein>
<dbReference type="EMBL" id="JAHSTP010000002">
    <property type="protein sequence ID" value="MBZ6150996.1"/>
    <property type="molecule type" value="Genomic_DNA"/>
</dbReference>
<dbReference type="InterPro" id="IPR027417">
    <property type="entry name" value="P-loop_NTPase"/>
</dbReference>
<comment type="caution">
    <text evidence="2">The sequence shown here is derived from an EMBL/GenBank/DDBJ whole genome shotgun (WGS) entry which is preliminary data.</text>
</comment>